<reference evidence="1 2" key="1">
    <citation type="submission" date="2015-11" db="EMBL/GenBank/DDBJ databases">
        <title>Genomic analysis of 38 Legionella species identifies large and diverse effector repertoires.</title>
        <authorList>
            <person name="Burstein D."/>
            <person name="Amaro F."/>
            <person name="Zusman T."/>
            <person name="Lifshitz Z."/>
            <person name="Cohen O."/>
            <person name="Gilbert J.A."/>
            <person name="Pupko T."/>
            <person name="Shuman H.A."/>
            <person name="Segal G."/>
        </authorList>
    </citation>
    <scope>NUCLEOTIDE SEQUENCE [LARGE SCALE GENOMIC DNA]</scope>
    <source>
        <strain evidence="1 2">ATCC 43878</strain>
    </source>
</reference>
<protein>
    <submittedName>
        <fullName evidence="1">Uncharacterized protein</fullName>
    </submittedName>
</protein>
<gene>
    <name evidence="1" type="ORF">Lbru_2333</name>
</gene>
<dbReference type="AlphaFoldDB" id="A0A0W0S4Q7"/>
<accession>A0A0W0S4Q7</accession>
<organism evidence="1 2">
    <name type="scientific">Legionella brunensis</name>
    <dbReference type="NCBI Taxonomy" id="29422"/>
    <lineage>
        <taxon>Bacteria</taxon>
        <taxon>Pseudomonadati</taxon>
        <taxon>Pseudomonadota</taxon>
        <taxon>Gammaproteobacteria</taxon>
        <taxon>Legionellales</taxon>
        <taxon>Legionellaceae</taxon>
        <taxon>Legionella</taxon>
    </lineage>
</organism>
<keyword evidence="2" id="KW-1185">Reference proteome</keyword>
<dbReference type="Proteomes" id="UP000054742">
    <property type="component" value="Unassembled WGS sequence"/>
</dbReference>
<evidence type="ECO:0000313" key="2">
    <source>
        <dbReference type="Proteomes" id="UP000054742"/>
    </source>
</evidence>
<dbReference type="RefSeq" id="WP_058442322.1">
    <property type="nucleotide sequence ID" value="NZ_CAAAHU010000008.1"/>
</dbReference>
<dbReference type="EMBL" id="LNXV01000033">
    <property type="protein sequence ID" value="KTC78041.1"/>
    <property type="molecule type" value="Genomic_DNA"/>
</dbReference>
<proteinExistence type="predicted"/>
<name>A0A0W0S4Q7_9GAMM</name>
<evidence type="ECO:0000313" key="1">
    <source>
        <dbReference type="EMBL" id="KTC78041.1"/>
    </source>
</evidence>
<sequence>MEAPYEVQQPREYLVIACGKTCESHPDSRWVSIDLDPEKKPDIAKKLEEVSKADLESVNHSFSQFKIILVEAISGGVNLSRFKSIMEFMKQDGALIVEPGDRYLFENYRVEKIPINAFILSRDIVAIAHGQQSLDEVVSIMKKDLKIENERYSRIHEWYSKLGKMPKYDKLEPMLLSILAHIHAYKDERDHRFFRNYFKDNQYDLFVQNMDELILKLSDKEITIDIIQDKMLYWRQLLPSSTKQSHELDYDTLNVVIDICHMALKYYAEASPRTKQLLNLG</sequence>
<dbReference type="PATRIC" id="fig|29422.6.peg.2483"/>
<comment type="caution">
    <text evidence="1">The sequence shown here is derived from an EMBL/GenBank/DDBJ whole genome shotgun (WGS) entry which is preliminary data.</text>
</comment>